<dbReference type="Pfam" id="PF09479">
    <property type="entry name" value="Flg_new"/>
    <property type="match status" value="1"/>
</dbReference>
<comment type="subcellular location">
    <subcellularLocation>
        <location evidence="1">Cell envelope</location>
    </subcellularLocation>
</comment>
<dbReference type="Gene3D" id="2.60.40.4270">
    <property type="entry name" value="Listeria-Bacteroides repeat domain"/>
    <property type="match status" value="1"/>
</dbReference>
<evidence type="ECO:0008006" key="4">
    <source>
        <dbReference type="Google" id="ProtNLM"/>
    </source>
</evidence>
<proteinExistence type="predicted"/>
<dbReference type="EMBL" id="LR215048">
    <property type="protein sequence ID" value="VEU80834.1"/>
    <property type="molecule type" value="Genomic_DNA"/>
</dbReference>
<dbReference type="OrthoDB" id="1099994at2"/>
<dbReference type="GO" id="GO:0030313">
    <property type="term" value="C:cell envelope"/>
    <property type="evidence" value="ECO:0007669"/>
    <property type="project" value="UniProtKB-SubCell"/>
</dbReference>
<organism evidence="2 3">
    <name type="scientific">Haploplasma axanthum</name>
    <name type="common">Acholeplasma axanthum</name>
    <dbReference type="NCBI Taxonomy" id="29552"/>
    <lineage>
        <taxon>Bacteria</taxon>
        <taxon>Bacillati</taxon>
        <taxon>Mycoplasmatota</taxon>
        <taxon>Mollicutes</taxon>
        <taxon>Acholeplasmatales</taxon>
        <taxon>Acholeplasmataceae</taxon>
        <taxon>Haploplasma</taxon>
    </lineage>
</organism>
<dbReference type="InterPro" id="IPR013378">
    <property type="entry name" value="InlB-like_B-rpt"/>
</dbReference>
<accession>A0A449BEF1</accession>
<evidence type="ECO:0000313" key="2">
    <source>
        <dbReference type="EMBL" id="VEU80834.1"/>
    </source>
</evidence>
<reference evidence="2 3" key="1">
    <citation type="submission" date="2019-01" db="EMBL/GenBank/DDBJ databases">
        <authorList>
            <consortium name="Pathogen Informatics"/>
        </authorList>
    </citation>
    <scope>NUCLEOTIDE SEQUENCE [LARGE SCALE GENOMIC DNA]</scope>
    <source>
        <strain evidence="2 3">NCTC10138</strain>
    </source>
</reference>
<dbReference type="PROSITE" id="PS51257">
    <property type="entry name" value="PROKAR_LIPOPROTEIN"/>
    <property type="match status" value="1"/>
</dbReference>
<protein>
    <recommendedName>
        <fullName evidence="4">Listeria-Bacteroides repeat domain (List_Bact_rpt)</fullName>
    </recommendedName>
</protein>
<sequence length="253" mass="29662">MKKIILAIILVFISMTLISCKGRYYPRESGDFLYTKLGVVNPDVNLAIVGLSEEGKKKETLIFPTILDGFHAKFIGTRFASGNKPIEISNAKSVYFPSTIILRSSIKYQHTEEQNLNIYFGYRFPDPAMYPYKEQIKNSKIFVKYEYLMEEIALGYDNRYNYIPANIAYYIGNNEEDDLFFVDDTDGTKVNVIPPDPYKEGYNFIGWYKEIEGINKWDFENDIIPSKQYDEEGEYQFIETKIYAKWEVKQWKK</sequence>
<dbReference type="InterPro" id="IPR042229">
    <property type="entry name" value="Listeria/Bacterioides_rpt_sf"/>
</dbReference>
<dbReference type="KEGG" id="aaxa:NCTC10138_01221"/>
<gene>
    <name evidence="2" type="ORF">NCTC10138_01221</name>
</gene>
<evidence type="ECO:0000256" key="1">
    <source>
        <dbReference type="ARBA" id="ARBA00004196"/>
    </source>
</evidence>
<name>A0A449BEF1_HAPAX</name>
<dbReference type="Proteomes" id="UP000289841">
    <property type="component" value="Chromosome"/>
</dbReference>
<evidence type="ECO:0000313" key="3">
    <source>
        <dbReference type="Proteomes" id="UP000289841"/>
    </source>
</evidence>
<dbReference type="AlphaFoldDB" id="A0A449BEF1"/>
<keyword evidence="3" id="KW-1185">Reference proteome</keyword>